<dbReference type="PANTHER" id="PTHR38166">
    <property type="entry name" value="C2H2-TYPE DOMAIN-CONTAINING PROTEIN-RELATED"/>
    <property type="match status" value="1"/>
</dbReference>
<comment type="caution">
    <text evidence="2">The sequence shown here is derived from an EMBL/GenBank/DDBJ whole genome shotgun (WGS) entry which is preliminary data.</text>
</comment>
<protein>
    <submittedName>
        <fullName evidence="2">Uncharacterized protein</fullName>
    </submittedName>
</protein>
<proteinExistence type="predicted"/>
<feature type="compositionally biased region" description="Low complexity" evidence="1">
    <location>
        <begin position="163"/>
        <end position="175"/>
    </location>
</feature>
<accession>A0AA40CKP9</accession>
<dbReference type="Proteomes" id="UP001174936">
    <property type="component" value="Unassembled WGS sequence"/>
</dbReference>
<feature type="region of interest" description="Disordered" evidence="1">
    <location>
        <begin position="142"/>
        <end position="176"/>
    </location>
</feature>
<dbReference type="AlphaFoldDB" id="A0AA40CKP9"/>
<name>A0AA40CKP9_9PEZI</name>
<evidence type="ECO:0000256" key="1">
    <source>
        <dbReference type="SAM" id="MobiDB-lite"/>
    </source>
</evidence>
<organism evidence="2 3">
    <name type="scientific">Cercophora newfieldiana</name>
    <dbReference type="NCBI Taxonomy" id="92897"/>
    <lineage>
        <taxon>Eukaryota</taxon>
        <taxon>Fungi</taxon>
        <taxon>Dikarya</taxon>
        <taxon>Ascomycota</taxon>
        <taxon>Pezizomycotina</taxon>
        <taxon>Sordariomycetes</taxon>
        <taxon>Sordariomycetidae</taxon>
        <taxon>Sordariales</taxon>
        <taxon>Lasiosphaeriaceae</taxon>
        <taxon>Cercophora</taxon>
    </lineage>
</organism>
<reference evidence="2" key="1">
    <citation type="submission" date="2023-06" db="EMBL/GenBank/DDBJ databases">
        <title>Genome-scale phylogeny and comparative genomics of the fungal order Sordariales.</title>
        <authorList>
            <consortium name="Lawrence Berkeley National Laboratory"/>
            <person name="Hensen N."/>
            <person name="Bonometti L."/>
            <person name="Westerberg I."/>
            <person name="Brannstrom I.O."/>
            <person name="Guillou S."/>
            <person name="Cros-Aarteil S."/>
            <person name="Calhoun S."/>
            <person name="Haridas S."/>
            <person name="Kuo A."/>
            <person name="Mondo S."/>
            <person name="Pangilinan J."/>
            <person name="Riley R."/>
            <person name="Labutti K."/>
            <person name="Andreopoulos B."/>
            <person name="Lipzen A."/>
            <person name="Chen C."/>
            <person name="Yanf M."/>
            <person name="Daum C."/>
            <person name="Ng V."/>
            <person name="Clum A."/>
            <person name="Steindorff A."/>
            <person name="Ohm R."/>
            <person name="Martin F."/>
            <person name="Silar P."/>
            <person name="Natvig D."/>
            <person name="Lalanne C."/>
            <person name="Gautier V."/>
            <person name="Ament-Velasquez S.L."/>
            <person name="Kruys A."/>
            <person name="Hutchinson M.I."/>
            <person name="Powell A.J."/>
            <person name="Barry K."/>
            <person name="Miller A.N."/>
            <person name="Grigoriev I.V."/>
            <person name="Debuchy R."/>
            <person name="Gladieux P."/>
            <person name="Thoren M.H."/>
            <person name="Johannesson H."/>
        </authorList>
    </citation>
    <scope>NUCLEOTIDE SEQUENCE</scope>
    <source>
        <strain evidence="2">SMH2532-1</strain>
    </source>
</reference>
<evidence type="ECO:0000313" key="3">
    <source>
        <dbReference type="Proteomes" id="UP001174936"/>
    </source>
</evidence>
<evidence type="ECO:0000313" key="2">
    <source>
        <dbReference type="EMBL" id="KAK0642035.1"/>
    </source>
</evidence>
<dbReference type="EMBL" id="JAULSV010000006">
    <property type="protein sequence ID" value="KAK0642035.1"/>
    <property type="molecule type" value="Genomic_DNA"/>
</dbReference>
<feature type="compositionally biased region" description="Pro residues" evidence="1">
    <location>
        <begin position="148"/>
        <end position="158"/>
    </location>
</feature>
<gene>
    <name evidence="2" type="ORF">B0T16DRAFT_224332</name>
</gene>
<sequence length="206" mass="23963">MVFKSNDKLFEHSRLLETCQVRNFERPEGLTERLEVNLKKRRKTTFSEEEKWIALFKMLFPGVDEGSIPSPYYGKKYPQWEEQAALGRHSSRYDQYIERELPAILQRRLEYAVAGLVGPLESQLRSQLQDIVRESQAEALHSYRITNPPRPAPIPPSPKRSFESFGSSTSSPSSPVEIDWSAFIVPSPRMEHRYVNPQDIERGRRQ</sequence>
<keyword evidence="3" id="KW-1185">Reference proteome</keyword>
<dbReference type="PANTHER" id="PTHR38166:SF1">
    <property type="entry name" value="C2H2-TYPE DOMAIN-CONTAINING PROTEIN"/>
    <property type="match status" value="1"/>
</dbReference>